<dbReference type="EMBL" id="JAMZMK010008871">
    <property type="protein sequence ID" value="KAI7738110.1"/>
    <property type="molecule type" value="Genomic_DNA"/>
</dbReference>
<name>A0AAD5CBG0_AMBAR</name>
<gene>
    <name evidence="1" type="ORF">M8C21_014519</name>
</gene>
<proteinExistence type="predicted"/>
<dbReference type="AlphaFoldDB" id="A0AAD5CBG0"/>
<dbReference type="Proteomes" id="UP001206925">
    <property type="component" value="Unassembled WGS sequence"/>
</dbReference>
<evidence type="ECO:0000313" key="1">
    <source>
        <dbReference type="EMBL" id="KAI7738110.1"/>
    </source>
</evidence>
<sequence length="142" mass="15862">MPTLTVRHKFGHQDSIFIFVTEPTMAMETPWADEKKSMVVGSATSYDDSDPWTISDHSAAVSIINTKLKNVSADEINQARGLQSLTNHDYMEKIMEVNDKLDMVKDMVRPGCSYEVLNTALRYMSSLATTLSTTPQNVRASL</sequence>
<keyword evidence="2" id="KW-1185">Reference proteome</keyword>
<protein>
    <submittedName>
        <fullName evidence="1">Uncharacterized protein</fullName>
    </submittedName>
</protein>
<reference evidence="1" key="1">
    <citation type="submission" date="2022-06" db="EMBL/GenBank/DDBJ databases">
        <title>Uncovering the hologenomic basis of an extraordinary plant invasion.</title>
        <authorList>
            <person name="Bieker V.C."/>
            <person name="Martin M.D."/>
            <person name="Gilbert T."/>
            <person name="Hodgins K."/>
            <person name="Battlay P."/>
            <person name="Petersen B."/>
            <person name="Wilson J."/>
        </authorList>
    </citation>
    <scope>NUCLEOTIDE SEQUENCE</scope>
    <source>
        <strain evidence="1">AA19_3_7</strain>
        <tissue evidence="1">Leaf</tissue>
    </source>
</reference>
<organism evidence="1 2">
    <name type="scientific">Ambrosia artemisiifolia</name>
    <name type="common">Common ragweed</name>
    <dbReference type="NCBI Taxonomy" id="4212"/>
    <lineage>
        <taxon>Eukaryota</taxon>
        <taxon>Viridiplantae</taxon>
        <taxon>Streptophyta</taxon>
        <taxon>Embryophyta</taxon>
        <taxon>Tracheophyta</taxon>
        <taxon>Spermatophyta</taxon>
        <taxon>Magnoliopsida</taxon>
        <taxon>eudicotyledons</taxon>
        <taxon>Gunneridae</taxon>
        <taxon>Pentapetalae</taxon>
        <taxon>asterids</taxon>
        <taxon>campanulids</taxon>
        <taxon>Asterales</taxon>
        <taxon>Asteraceae</taxon>
        <taxon>Asteroideae</taxon>
        <taxon>Heliantheae alliance</taxon>
        <taxon>Heliantheae</taxon>
        <taxon>Ambrosia</taxon>
    </lineage>
</organism>
<accession>A0AAD5CBG0</accession>
<comment type="caution">
    <text evidence="1">The sequence shown here is derived from an EMBL/GenBank/DDBJ whole genome shotgun (WGS) entry which is preliminary data.</text>
</comment>
<evidence type="ECO:0000313" key="2">
    <source>
        <dbReference type="Proteomes" id="UP001206925"/>
    </source>
</evidence>